<reference evidence="1 2" key="1">
    <citation type="journal article" date="2020" name="Sci. Rep.">
        <title>A novel cyanobacterial geosmin producer, revising GeoA distribution and dispersion patterns in Bacteria.</title>
        <authorList>
            <person name="Churro C."/>
            <person name="Semedo-Aguiar A.P."/>
            <person name="Silva A.D."/>
            <person name="Pereira-Leal J.B."/>
            <person name="Leite R.B."/>
        </authorList>
    </citation>
    <scope>NUCLEOTIDE SEQUENCE [LARGE SCALE GENOMIC DNA]</scope>
    <source>
        <strain evidence="1 2">IPMA8</strain>
    </source>
</reference>
<comment type="caution">
    <text evidence="1">The sequence shown here is derived from an EMBL/GenBank/DDBJ whole genome shotgun (WGS) entry which is preliminary data.</text>
</comment>
<organism evidence="1 2">
    <name type="scientific">Microcoleus asticus IPMA8</name>
    <dbReference type="NCBI Taxonomy" id="2563858"/>
    <lineage>
        <taxon>Bacteria</taxon>
        <taxon>Bacillati</taxon>
        <taxon>Cyanobacteriota</taxon>
        <taxon>Cyanophyceae</taxon>
        <taxon>Oscillatoriophycideae</taxon>
        <taxon>Oscillatoriales</taxon>
        <taxon>Microcoleaceae</taxon>
        <taxon>Microcoleus</taxon>
        <taxon>Microcoleus asticus</taxon>
    </lineage>
</organism>
<evidence type="ECO:0000313" key="1">
    <source>
        <dbReference type="EMBL" id="NQE33224.1"/>
    </source>
</evidence>
<keyword evidence="2" id="KW-1185">Reference proteome</keyword>
<proteinExistence type="predicted"/>
<dbReference type="Proteomes" id="UP000702425">
    <property type="component" value="Unassembled WGS sequence"/>
</dbReference>
<sequence length="68" mass="7648">MARHNLNSMPSQLSGDHKLAIDKVLLQIIDRKISILAEHDVRSQSHCQILFRANHDHVNAAPPQQDSS</sequence>
<name>A0ABX2CS37_9CYAN</name>
<evidence type="ECO:0000313" key="2">
    <source>
        <dbReference type="Proteomes" id="UP000702425"/>
    </source>
</evidence>
<protein>
    <submittedName>
        <fullName evidence="1">Uncharacterized protein</fullName>
    </submittedName>
</protein>
<accession>A0ABX2CS37</accession>
<gene>
    <name evidence="1" type="ORF">E5S67_00942</name>
</gene>
<dbReference type="EMBL" id="SRRZ01000012">
    <property type="protein sequence ID" value="NQE33224.1"/>
    <property type="molecule type" value="Genomic_DNA"/>
</dbReference>